<dbReference type="OrthoDB" id="438553at2759"/>
<dbReference type="GO" id="GO:0005743">
    <property type="term" value="C:mitochondrial inner membrane"/>
    <property type="evidence" value="ECO:0007669"/>
    <property type="project" value="TreeGrafter"/>
</dbReference>
<dbReference type="GO" id="GO:0004729">
    <property type="term" value="F:oxygen-dependent protoporphyrinogen oxidase activity"/>
    <property type="evidence" value="ECO:0007669"/>
    <property type="project" value="TreeGrafter"/>
</dbReference>
<keyword evidence="3" id="KW-1185">Reference proteome</keyword>
<dbReference type="SUPFAM" id="SSF54373">
    <property type="entry name" value="FAD-linked reductases, C-terminal domain"/>
    <property type="match status" value="1"/>
</dbReference>
<dbReference type="InterPro" id="IPR002937">
    <property type="entry name" value="Amino_oxidase"/>
</dbReference>
<dbReference type="EMBL" id="CP054543">
    <property type="protein sequence ID" value="QSL66526.1"/>
    <property type="molecule type" value="Genomic_DNA"/>
</dbReference>
<gene>
    <name evidence="2" type="ORF">MERGE_000906</name>
</gene>
<accession>A0A899G0Z1</accession>
<organism evidence="2 3">
    <name type="scientific">Pneumocystis wakefieldiae</name>
    <dbReference type="NCBI Taxonomy" id="38082"/>
    <lineage>
        <taxon>Eukaryota</taxon>
        <taxon>Fungi</taxon>
        <taxon>Dikarya</taxon>
        <taxon>Ascomycota</taxon>
        <taxon>Taphrinomycotina</taxon>
        <taxon>Pneumocystomycetes</taxon>
        <taxon>Pneumocystaceae</taxon>
        <taxon>Pneumocystis</taxon>
    </lineage>
</organism>
<sequence>MLSSKSIGILGGGISGLSTACHLIDLGDCLIQKELTLLTKICIKSTFPNLWNYEELYGSVLKGFLFNGISLNKDEENIKSTIEKDSEDIIKKTKNTYIYSFKNGLGTLSSAISKNLFTKKNVRIYFNSEIQSLKFNNIFKIKTNTSEFYFDHLISALPIQVLTKLLDPFKKLTKSFSSATILVVNLFFDNPNLLPFQTFGYLIPKSVSKEENPEQALGVIFDRGSFWKHKTIFPKESEFITLARNVVLRHLGIKDIPVIVNCKLQKNSIPQYNLGHHHDLKNIHNYVYNTYQGNLSLVGNFYGGIGVNDCIKNAYFLTRRLKEKGKATGLESVNSN</sequence>
<dbReference type="Pfam" id="PF01593">
    <property type="entry name" value="Amino_oxidase"/>
    <property type="match status" value="1"/>
</dbReference>
<dbReference type="InterPro" id="IPR050464">
    <property type="entry name" value="Zeta_carotene_desat/Oxidored"/>
</dbReference>
<dbReference type="PANTHER" id="PTHR42923:SF3">
    <property type="entry name" value="PROTOPORPHYRINOGEN OXIDASE"/>
    <property type="match status" value="1"/>
</dbReference>
<dbReference type="Gene3D" id="3.50.50.60">
    <property type="entry name" value="FAD/NAD(P)-binding domain"/>
    <property type="match status" value="1"/>
</dbReference>
<evidence type="ECO:0000259" key="1">
    <source>
        <dbReference type="Pfam" id="PF01593"/>
    </source>
</evidence>
<dbReference type="PROSITE" id="PS51257">
    <property type="entry name" value="PROKAR_LIPOPROTEIN"/>
    <property type="match status" value="1"/>
</dbReference>
<dbReference type="Proteomes" id="UP000663699">
    <property type="component" value="Chromosome 12"/>
</dbReference>
<dbReference type="InterPro" id="IPR036188">
    <property type="entry name" value="FAD/NAD-bd_sf"/>
</dbReference>
<dbReference type="SUPFAM" id="SSF51905">
    <property type="entry name" value="FAD/NAD(P)-binding domain"/>
    <property type="match status" value="1"/>
</dbReference>
<evidence type="ECO:0000313" key="2">
    <source>
        <dbReference type="EMBL" id="QSL66526.1"/>
    </source>
</evidence>
<evidence type="ECO:0000313" key="3">
    <source>
        <dbReference type="Proteomes" id="UP000663699"/>
    </source>
</evidence>
<proteinExistence type="predicted"/>
<name>A0A899G0Z1_9ASCO</name>
<reference evidence="2" key="1">
    <citation type="submission" date="2020-06" db="EMBL/GenBank/DDBJ databases">
        <title>Genomes of multiple members of Pneumocystis genus reveal paths to human pathogen Pneumocystis jirovecii.</title>
        <authorList>
            <person name="Cisse O.H."/>
            <person name="Ma L."/>
            <person name="Dekker J."/>
            <person name="Khil P."/>
            <person name="Jo J."/>
            <person name="Brenchley J."/>
            <person name="Blair R."/>
            <person name="Pahar B."/>
            <person name="Chabe M."/>
            <person name="Van Rompay K.A."/>
            <person name="Keesler R."/>
            <person name="Sukura A."/>
            <person name="Hirsch V."/>
            <person name="Kutty G."/>
            <person name="Liu Y."/>
            <person name="Peng L."/>
            <person name="Chen J."/>
            <person name="Song J."/>
            <person name="Weissenbacher-Lang C."/>
            <person name="Xu J."/>
            <person name="Upham N.S."/>
            <person name="Stajich J.E."/>
            <person name="Cuomo C.A."/>
            <person name="Cushion M.T."/>
            <person name="Kovacs J.A."/>
        </authorList>
    </citation>
    <scope>NUCLEOTIDE SEQUENCE</scope>
    <source>
        <strain evidence="2">2A</strain>
    </source>
</reference>
<dbReference type="GO" id="GO:0006783">
    <property type="term" value="P:heme biosynthetic process"/>
    <property type="evidence" value="ECO:0007669"/>
    <property type="project" value="TreeGrafter"/>
</dbReference>
<feature type="domain" description="Amine oxidase" evidence="1">
    <location>
        <begin position="44"/>
        <end position="192"/>
    </location>
</feature>
<protein>
    <recommendedName>
        <fullName evidence="1">Amine oxidase domain-containing protein</fullName>
    </recommendedName>
</protein>
<dbReference type="PANTHER" id="PTHR42923">
    <property type="entry name" value="PROTOPORPHYRINOGEN OXIDASE"/>
    <property type="match status" value="1"/>
</dbReference>
<dbReference type="AlphaFoldDB" id="A0A899G0Z1"/>